<dbReference type="EMBL" id="CAMAPE010000029">
    <property type="protein sequence ID" value="CAH9092756.1"/>
    <property type="molecule type" value="Genomic_DNA"/>
</dbReference>
<protein>
    <submittedName>
        <fullName evidence="1">Uncharacterized protein</fullName>
    </submittedName>
</protein>
<comment type="caution">
    <text evidence="1">The sequence shown here is derived from an EMBL/GenBank/DDBJ whole genome shotgun (WGS) entry which is preliminary data.</text>
</comment>
<evidence type="ECO:0000313" key="2">
    <source>
        <dbReference type="Proteomes" id="UP001152484"/>
    </source>
</evidence>
<reference evidence="1" key="1">
    <citation type="submission" date="2022-07" db="EMBL/GenBank/DDBJ databases">
        <authorList>
            <person name="Macas J."/>
            <person name="Novak P."/>
            <person name="Neumann P."/>
        </authorList>
    </citation>
    <scope>NUCLEOTIDE SEQUENCE</scope>
</reference>
<organism evidence="1 2">
    <name type="scientific">Cuscuta europaea</name>
    <name type="common">European dodder</name>
    <dbReference type="NCBI Taxonomy" id="41803"/>
    <lineage>
        <taxon>Eukaryota</taxon>
        <taxon>Viridiplantae</taxon>
        <taxon>Streptophyta</taxon>
        <taxon>Embryophyta</taxon>
        <taxon>Tracheophyta</taxon>
        <taxon>Spermatophyta</taxon>
        <taxon>Magnoliopsida</taxon>
        <taxon>eudicotyledons</taxon>
        <taxon>Gunneridae</taxon>
        <taxon>Pentapetalae</taxon>
        <taxon>asterids</taxon>
        <taxon>lamiids</taxon>
        <taxon>Solanales</taxon>
        <taxon>Convolvulaceae</taxon>
        <taxon>Cuscuteae</taxon>
        <taxon>Cuscuta</taxon>
        <taxon>Cuscuta subgen. Cuscuta</taxon>
    </lineage>
</organism>
<evidence type="ECO:0000313" key="1">
    <source>
        <dbReference type="EMBL" id="CAH9092756.1"/>
    </source>
</evidence>
<dbReference type="Proteomes" id="UP001152484">
    <property type="component" value="Unassembled WGS sequence"/>
</dbReference>
<name>A0A9P1EAY0_CUSEU</name>
<proteinExistence type="predicted"/>
<sequence length="14" mass="1495">MLWGYRPVGQGAGC</sequence>
<accession>A0A9P1EAY0</accession>
<keyword evidence="2" id="KW-1185">Reference proteome</keyword>
<gene>
    <name evidence="1" type="ORF">CEURO_LOCUS12087</name>
</gene>